<comment type="caution">
    <text evidence="5">The sequence shown here is derived from an EMBL/GenBank/DDBJ whole genome shotgun (WGS) entry which is preliminary data.</text>
</comment>
<comment type="function">
    <text evidence="1">Part of the tripartite ATP-independent periplasmic (TRAP) transport system.</text>
</comment>
<dbReference type="PANTHER" id="PTHR43849">
    <property type="entry name" value="BLL3936 PROTEIN"/>
    <property type="match status" value="1"/>
</dbReference>
<keyword evidence="1" id="KW-1003">Cell membrane</keyword>
<feature type="transmembrane region" description="Helical" evidence="3">
    <location>
        <begin position="299"/>
        <end position="322"/>
    </location>
</feature>
<keyword evidence="1" id="KW-0997">Cell inner membrane</keyword>
<dbReference type="GO" id="GO:0005524">
    <property type="term" value="F:ATP binding"/>
    <property type="evidence" value="ECO:0007669"/>
    <property type="project" value="UniProtKB-KW"/>
</dbReference>
<evidence type="ECO:0000256" key="2">
    <source>
        <dbReference type="SAM" id="MobiDB-lite"/>
    </source>
</evidence>
<protein>
    <submittedName>
        <fullName evidence="5">ATP-binding protein</fullName>
    </submittedName>
</protein>
<dbReference type="Pfam" id="PF06808">
    <property type="entry name" value="DctM"/>
    <property type="match status" value="1"/>
</dbReference>
<reference evidence="5" key="2">
    <citation type="submission" date="2020-09" db="EMBL/GenBank/DDBJ databases">
        <authorList>
            <person name="Sun Q."/>
            <person name="Zhou Y."/>
        </authorList>
    </citation>
    <scope>NUCLEOTIDE SEQUENCE</scope>
    <source>
        <strain evidence="5">CGMCC 1.15320</strain>
    </source>
</reference>
<feature type="transmembrane region" description="Helical" evidence="3">
    <location>
        <begin position="343"/>
        <end position="364"/>
    </location>
</feature>
<feature type="region of interest" description="Disordered" evidence="2">
    <location>
        <begin position="637"/>
        <end position="657"/>
    </location>
</feature>
<sequence length="657" mass="68609">MTDAAQTLDRRGSLQRAAGTTFAASIAIFGTLWLLGVPFYLGIPIVPQQYLGFVLALALPAALFSSPLRGAAGFAADCAMAVAGAASWLWMSYNLEPWMIDLANRGPEKLIPAVVAILVLCEAVRRSCGGVMAGVCAAFLLYGLFGQHLPGLLAASPTSWPRYFTYLYFDSNAVPGLILNVGATDILGFIIFGATLGVIGGTAVLTDIALATMGHLRGGSAKAAIVASSLFGTLSGSTVANVMSTGVVTIPLMKRGGYSPAYAGGVEAVASNGGQITPPVMGATAFVIAETLQIPYSEVVVVAVIPALIYYVALFIQVHQYAKINDLKGAPRDELPRVGPTLLRGWPMLVPLPVLMYYLFYIGASPGRSAIYATAVGVICDIVVKAVRREKPELMRLLVGIPVDAGKTLLQLLLVCAAAGIVIGTVNLTGVAFTLTLQLSHIGEIAGIWPLLFVTAGIALVLGLGMPTVGVYIILSVLLAPAMIRLGIEPISAHFFVFYFGLLSMLIPPVAIASFAAAALAGSSLWSTSVAALRLAMPAYVMPFVFVLNPSILTHESWTGIVTAFVTIIFGPLVMGMPFAFGNHTIWWKLRYPLAVVGVAISLSTAFEGGGVGPLSMLAIVVSIGLFATMTIHAGKPGTGRRAAAAPLKPQTDYSHG</sequence>
<dbReference type="AlphaFoldDB" id="A0A916RZW2"/>
<keyword evidence="3" id="KW-1133">Transmembrane helix</keyword>
<gene>
    <name evidence="5" type="ORF">GCM10011385_34250</name>
</gene>
<keyword evidence="3" id="KW-0472">Membrane</keyword>
<feature type="transmembrane region" description="Helical" evidence="3">
    <location>
        <begin position="590"/>
        <end position="607"/>
    </location>
</feature>
<feature type="transmembrane region" description="Helical" evidence="3">
    <location>
        <begin position="223"/>
        <end position="243"/>
    </location>
</feature>
<dbReference type="GO" id="GO:0005886">
    <property type="term" value="C:plasma membrane"/>
    <property type="evidence" value="ECO:0007669"/>
    <property type="project" value="UniProtKB-SubCell"/>
</dbReference>
<feature type="transmembrane region" description="Helical" evidence="3">
    <location>
        <begin position="494"/>
        <end position="520"/>
    </location>
</feature>
<feature type="transmembrane region" description="Helical" evidence="3">
    <location>
        <begin position="408"/>
        <end position="433"/>
    </location>
</feature>
<dbReference type="PANTHER" id="PTHR43849:SF2">
    <property type="entry name" value="BLL3936 PROTEIN"/>
    <property type="match status" value="1"/>
</dbReference>
<accession>A0A916RZW2</accession>
<dbReference type="InterPro" id="IPR010656">
    <property type="entry name" value="DctM"/>
</dbReference>
<feature type="domain" description="TRAP C4-dicarboxylate transport system permease DctM subunit" evidence="4">
    <location>
        <begin position="116"/>
        <end position="554"/>
    </location>
</feature>
<feature type="transmembrane region" description="Helical" evidence="3">
    <location>
        <begin position="135"/>
        <end position="155"/>
    </location>
</feature>
<feature type="transmembrane region" description="Helical" evidence="3">
    <location>
        <begin position="469"/>
        <end position="488"/>
    </location>
</feature>
<keyword evidence="1" id="KW-0813">Transport</keyword>
<dbReference type="EMBL" id="BMIF01000012">
    <property type="protein sequence ID" value="GGA77269.1"/>
    <property type="molecule type" value="Genomic_DNA"/>
</dbReference>
<evidence type="ECO:0000313" key="5">
    <source>
        <dbReference type="EMBL" id="GGA77269.1"/>
    </source>
</evidence>
<name>A0A916RZW2_9HYPH</name>
<feature type="transmembrane region" description="Helical" evidence="3">
    <location>
        <begin position="613"/>
        <end position="632"/>
    </location>
</feature>
<evidence type="ECO:0000256" key="1">
    <source>
        <dbReference type="RuleBase" id="RU369079"/>
    </source>
</evidence>
<feature type="transmembrane region" description="Helical" evidence="3">
    <location>
        <begin position="532"/>
        <end position="552"/>
    </location>
</feature>
<evidence type="ECO:0000256" key="3">
    <source>
        <dbReference type="SAM" id="Phobius"/>
    </source>
</evidence>
<comment type="subcellular location">
    <subcellularLocation>
        <location evidence="1">Cell inner membrane</location>
        <topology evidence="1">Multi-pass membrane protein</topology>
    </subcellularLocation>
</comment>
<feature type="transmembrane region" description="Helical" evidence="3">
    <location>
        <begin position="21"/>
        <end position="41"/>
    </location>
</feature>
<dbReference type="InterPro" id="IPR011853">
    <property type="entry name" value="TRAP_DctM-Dct_fused"/>
</dbReference>
<dbReference type="GO" id="GO:0022857">
    <property type="term" value="F:transmembrane transporter activity"/>
    <property type="evidence" value="ECO:0007669"/>
    <property type="project" value="UniProtKB-UniRule"/>
</dbReference>
<proteinExistence type="predicted"/>
<keyword evidence="6" id="KW-1185">Reference proteome</keyword>
<dbReference type="NCBIfam" id="TIGR02123">
    <property type="entry name" value="TRAP_fused"/>
    <property type="match status" value="1"/>
</dbReference>
<organism evidence="5 6">
    <name type="scientific">Nitratireductor aestuarii</name>
    <dbReference type="NCBI Taxonomy" id="1735103"/>
    <lineage>
        <taxon>Bacteria</taxon>
        <taxon>Pseudomonadati</taxon>
        <taxon>Pseudomonadota</taxon>
        <taxon>Alphaproteobacteria</taxon>
        <taxon>Hyphomicrobiales</taxon>
        <taxon>Phyllobacteriaceae</taxon>
        <taxon>Nitratireductor</taxon>
    </lineage>
</organism>
<feature type="transmembrane region" description="Helical" evidence="3">
    <location>
        <begin position="186"/>
        <end position="211"/>
    </location>
</feature>
<feature type="transmembrane region" description="Helical" evidence="3">
    <location>
        <begin position="558"/>
        <end position="581"/>
    </location>
</feature>
<feature type="transmembrane region" description="Helical" evidence="3">
    <location>
        <begin position="445"/>
        <end position="462"/>
    </location>
</feature>
<dbReference type="Proteomes" id="UP000636264">
    <property type="component" value="Unassembled WGS sequence"/>
</dbReference>
<feature type="transmembrane region" description="Helical" evidence="3">
    <location>
        <begin position="71"/>
        <end position="90"/>
    </location>
</feature>
<evidence type="ECO:0000313" key="6">
    <source>
        <dbReference type="Proteomes" id="UP000636264"/>
    </source>
</evidence>
<keyword evidence="5" id="KW-0067">ATP-binding</keyword>
<dbReference type="RefSeq" id="WP_188722318.1">
    <property type="nucleotide sequence ID" value="NZ_BMIF01000012.1"/>
</dbReference>
<keyword evidence="3" id="KW-0812">Transmembrane</keyword>
<keyword evidence="5" id="KW-0547">Nucleotide-binding</keyword>
<evidence type="ECO:0000259" key="4">
    <source>
        <dbReference type="Pfam" id="PF06808"/>
    </source>
</evidence>
<reference evidence="5" key="1">
    <citation type="journal article" date="2014" name="Int. J. Syst. Evol. Microbiol.">
        <title>Complete genome sequence of Corynebacterium casei LMG S-19264T (=DSM 44701T), isolated from a smear-ripened cheese.</title>
        <authorList>
            <consortium name="US DOE Joint Genome Institute (JGI-PGF)"/>
            <person name="Walter F."/>
            <person name="Albersmeier A."/>
            <person name="Kalinowski J."/>
            <person name="Ruckert C."/>
        </authorList>
    </citation>
    <scope>NUCLEOTIDE SEQUENCE</scope>
    <source>
        <strain evidence="5">CGMCC 1.15320</strain>
    </source>
</reference>